<comment type="cofactor">
    <cofactor evidence="1 6">
        <name>FAD</name>
        <dbReference type="ChEBI" id="CHEBI:57692"/>
    </cofactor>
</comment>
<dbReference type="Gene3D" id="1.10.540.10">
    <property type="entry name" value="Acyl-CoA dehydrogenase/oxidase, N-terminal domain"/>
    <property type="match status" value="1"/>
</dbReference>
<dbReference type="InterPro" id="IPR037069">
    <property type="entry name" value="AcylCoA_DH/ox_N_sf"/>
</dbReference>
<evidence type="ECO:0000256" key="1">
    <source>
        <dbReference type="ARBA" id="ARBA00001974"/>
    </source>
</evidence>
<accession>A0A6I3J491</accession>
<dbReference type="EMBL" id="WLCI01000002">
    <property type="protein sequence ID" value="MTB93744.1"/>
    <property type="molecule type" value="Genomic_DNA"/>
</dbReference>
<dbReference type="InterPro" id="IPR036250">
    <property type="entry name" value="AcylCo_DH-like_C"/>
</dbReference>
<dbReference type="GO" id="GO:0050660">
    <property type="term" value="F:flavin adenine dinucleotide binding"/>
    <property type="evidence" value="ECO:0007669"/>
    <property type="project" value="InterPro"/>
</dbReference>
<dbReference type="Pfam" id="PF02771">
    <property type="entry name" value="Acyl-CoA_dh_N"/>
    <property type="match status" value="1"/>
</dbReference>
<dbReference type="AlphaFoldDB" id="A0A6I3J491"/>
<dbReference type="PANTHER" id="PTHR43292:SF4">
    <property type="entry name" value="ACYL-COA DEHYDROGENASE FADE34"/>
    <property type="match status" value="1"/>
</dbReference>
<dbReference type="SUPFAM" id="SSF56645">
    <property type="entry name" value="Acyl-CoA dehydrogenase NM domain-like"/>
    <property type="match status" value="1"/>
</dbReference>
<dbReference type="Pfam" id="PF00441">
    <property type="entry name" value="Acyl-CoA_dh_1"/>
    <property type="match status" value="1"/>
</dbReference>
<keyword evidence="11" id="KW-1185">Reference proteome</keyword>
<proteinExistence type="inferred from homology"/>
<dbReference type="InterPro" id="IPR052161">
    <property type="entry name" value="Mycobact_Acyl-CoA_DH"/>
</dbReference>
<evidence type="ECO:0000256" key="2">
    <source>
        <dbReference type="ARBA" id="ARBA00009347"/>
    </source>
</evidence>
<keyword evidence="5 6" id="KW-0560">Oxidoreductase</keyword>
<dbReference type="InterPro" id="IPR009075">
    <property type="entry name" value="AcylCo_DH/oxidase_C"/>
</dbReference>
<dbReference type="FunFam" id="2.40.110.10:FF:000011">
    <property type="entry name" value="Acyl-CoA dehydrogenase FadE34"/>
    <property type="match status" value="1"/>
</dbReference>
<keyword evidence="4 6" id="KW-0274">FAD</keyword>
<dbReference type="Gene3D" id="1.20.140.10">
    <property type="entry name" value="Butyryl-CoA Dehydrogenase, subunit A, domain 3"/>
    <property type="match status" value="1"/>
</dbReference>
<reference evidence="10 11" key="1">
    <citation type="submission" date="2019-10" db="EMBL/GenBank/DDBJ databases">
        <title>Nocardioides novel species isolated from the excrement of Marmot.</title>
        <authorList>
            <person name="Zhang G."/>
        </authorList>
    </citation>
    <scope>NUCLEOTIDE SEQUENCE [LARGE SCALE GENOMIC DNA]</scope>
    <source>
        <strain evidence="11">zg-579</strain>
    </source>
</reference>
<evidence type="ECO:0000259" key="7">
    <source>
        <dbReference type="Pfam" id="PF00441"/>
    </source>
</evidence>
<evidence type="ECO:0000256" key="5">
    <source>
        <dbReference type="ARBA" id="ARBA00023002"/>
    </source>
</evidence>
<evidence type="ECO:0000259" key="8">
    <source>
        <dbReference type="Pfam" id="PF02770"/>
    </source>
</evidence>
<dbReference type="Pfam" id="PF02770">
    <property type="entry name" value="Acyl-CoA_dh_M"/>
    <property type="match status" value="1"/>
</dbReference>
<evidence type="ECO:0000256" key="4">
    <source>
        <dbReference type="ARBA" id="ARBA00022827"/>
    </source>
</evidence>
<evidence type="ECO:0000313" key="10">
    <source>
        <dbReference type="EMBL" id="MTB93744.1"/>
    </source>
</evidence>
<sequence length="383" mass="41424">MDLDDTPDEASFRAEVRGWLAAHKPHDLTELSSVAAIRDLPDVAPALEWSAKLAEAGYAGITWPAEHGGRGAPLSYQAIFLEEAAAMDAPVHLGGIGLNMIGPTIIEYGTPEQKQHLAHILDGSEIWCQGFSEPGAGSDLAGVRTRATLDGDHYVINGQKVWSSFAHIAQWCMLLVRSEAGSERHRGLTMILVDLDLPGVEIRPIRELTGDAVFNEVFYNDVRVPVSHVLGAVGDGWNVAMTTLGHERATLGFSLVGSLEALLRRAVALVAEVGVSDPLLLDRLAAEVVEVEALKLTNRRFLATLEDGAVPGAEGSAIKLRWSLANQRLTSLIFDMLGPAAVAAPEEWRYQRFRSRANTIEAGTNEVLRGILAERVLGLPRSR</sequence>
<feature type="domain" description="Acyl-CoA dehydrogenase/oxidase C-terminal" evidence="7">
    <location>
        <begin position="234"/>
        <end position="377"/>
    </location>
</feature>
<keyword evidence="3 6" id="KW-0285">Flavoprotein</keyword>
<dbReference type="Gene3D" id="2.40.110.10">
    <property type="entry name" value="Butyryl-CoA Dehydrogenase, subunit A, domain 2"/>
    <property type="match status" value="1"/>
</dbReference>
<dbReference type="InterPro" id="IPR046373">
    <property type="entry name" value="Acyl-CoA_Oxase/DH_mid-dom_sf"/>
</dbReference>
<dbReference type="RefSeq" id="WP_171896031.1">
    <property type="nucleotide sequence ID" value="NZ_CP053660.1"/>
</dbReference>
<comment type="caution">
    <text evidence="10">The sequence shown here is derived from an EMBL/GenBank/DDBJ whole genome shotgun (WGS) entry which is preliminary data.</text>
</comment>
<feature type="domain" description="Acyl-CoA dehydrogenase/oxidase N-terminal" evidence="9">
    <location>
        <begin position="6"/>
        <end position="117"/>
    </location>
</feature>
<evidence type="ECO:0000256" key="3">
    <source>
        <dbReference type="ARBA" id="ARBA00022630"/>
    </source>
</evidence>
<name>A0A6I3J491_9ACTN</name>
<dbReference type="Proteomes" id="UP000433406">
    <property type="component" value="Unassembled WGS sequence"/>
</dbReference>
<evidence type="ECO:0000313" key="11">
    <source>
        <dbReference type="Proteomes" id="UP000433406"/>
    </source>
</evidence>
<protein>
    <submittedName>
        <fullName evidence="10">Acyl-CoA dehydrogenase</fullName>
    </submittedName>
</protein>
<gene>
    <name evidence="10" type="ORF">GGQ22_01475</name>
</gene>
<dbReference type="InterPro" id="IPR009100">
    <property type="entry name" value="AcylCoA_DH/oxidase_NM_dom_sf"/>
</dbReference>
<feature type="domain" description="Acyl-CoA oxidase/dehydrogenase middle" evidence="8">
    <location>
        <begin position="128"/>
        <end position="210"/>
    </location>
</feature>
<dbReference type="PANTHER" id="PTHR43292">
    <property type="entry name" value="ACYL-COA DEHYDROGENASE"/>
    <property type="match status" value="1"/>
</dbReference>
<organism evidence="10 11">
    <name type="scientific">Nocardioides marmotae</name>
    <dbReference type="NCBI Taxonomy" id="2663857"/>
    <lineage>
        <taxon>Bacteria</taxon>
        <taxon>Bacillati</taxon>
        <taxon>Actinomycetota</taxon>
        <taxon>Actinomycetes</taxon>
        <taxon>Propionibacteriales</taxon>
        <taxon>Nocardioidaceae</taxon>
        <taxon>Nocardioides</taxon>
    </lineage>
</organism>
<comment type="similarity">
    <text evidence="2 6">Belongs to the acyl-CoA dehydrogenase family.</text>
</comment>
<evidence type="ECO:0000259" key="9">
    <source>
        <dbReference type="Pfam" id="PF02771"/>
    </source>
</evidence>
<dbReference type="InterPro" id="IPR006091">
    <property type="entry name" value="Acyl-CoA_Oxase/DH_mid-dom"/>
</dbReference>
<dbReference type="GO" id="GO:0016627">
    <property type="term" value="F:oxidoreductase activity, acting on the CH-CH group of donors"/>
    <property type="evidence" value="ECO:0007669"/>
    <property type="project" value="InterPro"/>
</dbReference>
<dbReference type="GO" id="GO:0005886">
    <property type="term" value="C:plasma membrane"/>
    <property type="evidence" value="ECO:0007669"/>
    <property type="project" value="TreeGrafter"/>
</dbReference>
<evidence type="ECO:0000256" key="6">
    <source>
        <dbReference type="RuleBase" id="RU362125"/>
    </source>
</evidence>
<dbReference type="SUPFAM" id="SSF47203">
    <property type="entry name" value="Acyl-CoA dehydrogenase C-terminal domain-like"/>
    <property type="match status" value="1"/>
</dbReference>
<dbReference type="InterPro" id="IPR013786">
    <property type="entry name" value="AcylCoA_DH/ox_N"/>
</dbReference>